<feature type="transmembrane region" description="Helical" evidence="6">
    <location>
        <begin position="169"/>
        <end position="191"/>
    </location>
</feature>
<dbReference type="PANTHER" id="PTHR34820">
    <property type="entry name" value="INNER MEMBRANE PROTEIN YEBZ"/>
    <property type="match status" value="1"/>
</dbReference>
<evidence type="ECO:0000256" key="2">
    <source>
        <dbReference type="ARBA" id="ARBA00022723"/>
    </source>
</evidence>
<feature type="chain" id="PRO_5003375369" evidence="7">
    <location>
        <begin position="35"/>
        <end position="199"/>
    </location>
</feature>
<feature type="signal peptide" evidence="7">
    <location>
        <begin position="1"/>
        <end position="34"/>
    </location>
</feature>
<dbReference type="Gene3D" id="2.60.40.1220">
    <property type="match status" value="1"/>
</dbReference>
<dbReference type="OrthoDB" id="5242236at2"/>
<dbReference type="GO" id="GO:0006825">
    <property type="term" value="P:copper ion transport"/>
    <property type="evidence" value="ECO:0007669"/>
    <property type="project" value="InterPro"/>
</dbReference>
<dbReference type="STRING" id="662755.CRES_1152"/>
<proteinExistence type="predicted"/>
<dbReference type="InterPro" id="IPR032694">
    <property type="entry name" value="CopC/D"/>
</dbReference>
<sequence length="199" mass="20478">MKKLAVGLSGSPSRWARSVVVTGATALTVATVLAAPAVAHDGVVESNPAVNSTVNEIPRKISLTFSGVPQDGFNSIALTKDGKVITREKPHQDGKTLSIEVPEQKDAEPGEYTIGYQITSSDGHATRGAVKFNLAGDSQGTANEGSSNGSTEGADSGKSSSQGEDPLQGLGWLLPVAGIVVIGGALVMAIARWRNLKDD</sequence>
<keyword evidence="6" id="KW-1133">Transmembrane helix</keyword>
<evidence type="ECO:0000256" key="1">
    <source>
        <dbReference type="ARBA" id="ARBA00004196"/>
    </source>
</evidence>
<dbReference type="EMBL" id="CP002857">
    <property type="protein sequence ID" value="AEI09507.1"/>
    <property type="molecule type" value="Genomic_DNA"/>
</dbReference>
<evidence type="ECO:0000259" key="8">
    <source>
        <dbReference type="Pfam" id="PF04234"/>
    </source>
</evidence>
<dbReference type="GO" id="GO:0042597">
    <property type="term" value="C:periplasmic space"/>
    <property type="evidence" value="ECO:0007669"/>
    <property type="project" value="InterPro"/>
</dbReference>
<evidence type="ECO:0000256" key="5">
    <source>
        <dbReference type="SAM" id="MobiDB-lite"/>
    </source>
</evidence>
<evidence type="ECO:0000256" key="7">
    <source>
        <dbReference type="SAM" id="SignalP"/>
    </source>
</evidence>
<dbReference type="InterPro" id="IPR007348">
    <property type="entry name" value="CopC_dom"/>
</dbReference>
<accession>F8DXJ8</accession>
<dbReference type="Pfam" id="PF04234">
    <property type="entry name" value="CopC"/>
    <property type="match status" value="1"/>
</dbReference>
<evidence type="ECO:0000313" key="10">
    <source>
        <dbReference type="Proteomes" id="UP000000492"/>
    </source>
</evidence>
<evidence type="ECO:0000256" key="6">
    <source>
        <dbReference type="SAM" id="Phobius"/>
    </source>
</evidence>
<feature type="compositionally biased region" description="Polar residues" evidence="5">
    <location>
        <begin position="136"/>
        <end position="163"/>
    </location>
</feature>
<keyword evidence="3 7" id="KW-0732">Signal</keyword>
<dbReference type="GO" id="GO:0005886">
    <property type="term" value="C:plasma membrane"/>
    <property type="evidence" value="ECO:0007669"/>
    <property type="project" value="TreeGrafter"/>
</dbReference>
<keyword evidence="4" id="KW-0186">Copper</keyword>
<dbReference type="PANTHER" id="PTHR34820:SF4">
    <property type="entry name" value="INNER MEMBRANE PROTEIN YEBZ"/>
    <property type="match status" value="1"/>
</dbReference>
<dbReference type="GO" id="GO:0005507">
    <property type="term" value="F:copper ion binding"/>
    <property type="evidence" value="ECO:0007669"/>
    <property type="project" value="InterPro"/>
</dbReference>
<keyword evidence="10" id="KW-1185">Reference proteome</keyword>
<reference evidence="9 10" key="1">
    <citation type="journal article" date="2012" name="BMC Genomics">
        <title>Complete genome sequence, lifestyle, and multi-drug resistance of the human pathogen Corynebacterium resistens DSM 45100 isolated from blood samples of a leukemia patient.</title>
        <authorList>
            <person name="Schroder J."/>
            <person name="Maus I."/>
            <person name="Meyer K."/>
            <person name="Wordemann S."/>
            <person name="Blom J."/>
            <person name="Jaenicke S."/>
            <person name="Schneider J."/>
            <person name="Trost E."/>
            <person name="Tauch A."/>
        </authorList>
    </citation>
    <scope>NUCLEOTIDE SEQUENCE [LARGE SCALE GENOMIC DNA]</scope>
    <source>
        <strain evidence="10">DSM 45100 / JCM 12819 / CCUG 50093 / GTC 2026 / SICGH 158</strain>
    </source>
</reference>
<gene>
    <name evidence="9" type="ordered locus">CRES_1152</name>
</gene>
<evidence type="ECO:0000256" key="4">
    <source>
        <dbReference type="ARBA" id="ARBA00023008"/>
    </source>
</evidence>
<protein>
    <submittedName>
        <fullName evidence="9">Secreted protein</fullName>
    </submittedName>
</protein>
<feature type="domain" description="CopC" evidence="8">
    <location>
        <begin position="40"/>
        <end position="133"/>
    </location>
</feature>
<keyword evidence="6" id="KW-0812">Transmembrane</keyword>
<feature type="region of interest" description="Disordered" evidence="5">
    <location>
        <begin position="136"/>
        <end position="164"/>
    </location>
</feature>
<keyword evidence="6" id="KW-0472">Membrane</keyword>
<dbReference type="KEGG" id="crd:CRES_1152"/>
<organism evidence="9 10">
    <name type="scientific">Corynebacterium resistens (strain DSM 45100 / JCM 12819 / GTC 2026 / SICGH 158)</name>
    <dbReference type="NCBI Taxonomy" id="662755"/>
    <lineage>
        <taxon>Bacteria</taxon>
        <taxon>Bacillati</taxon>
        <taxon>Actinomycetota</taxon>
        <taxon>Actinomycetes</taxon>
        <taxon>Mycobacteriales</taxon>
        <taxon>Corynebacteriaceae</taxon>
        <taxon>Corynebacterium</taxon>
    </lineage>
</organism>
<dbReference type="GO" id="GO:0030313">
    <property type="term" value="C:cell envelope"/>
    <property type="evidence" value="ECO:0007669"/>
    <property type="project" value="UniProtKB-SubCell"/>
</dbReference>
<dbReference type="AlphaFoldDB" id="F8DXJ8"/>
<dbReference type="HOGENOM" id="CLU_087859_1_1_11"/>
<name>F8DXJ8_CORRG</name>
<dbReference type="eggNOG" id="COG2372">
    <property type="taxonomic scope" value="Bacteria"/>
</dbReference>
<dbReference type="GO" id="GO:0046688">
    <property type="term" value="P:response to copper ion"/>
    <property type="evidence" value="ECO:0007669"/>
    <property type="project" value="InterPro"/>
</dbReference>
<dbReference type="InterPro" id="IPR014755">
    <property type="entry name" value="Cu-Rt/internalin_Ig-like"/>
</dbReference>
<comment type="subcellular location">
    <subcellularLocation>
        <location evidence="1">Cell envelope</location>
    </subcellularLocation>
</comment>
<dbReference type="RefSeq" id="WP_013888522.1">
    <property type="nucleotide sequence ID" value="NC_015673.1"/>
</dbReference>
<evidence type="ECO:0000313" key="9">
    <source>
        <dbReference type="EMBL" id="AEI09507.1"/>
    </source>
</evidence>
<dbReference type="Proteomes" id="UP000000492">
    <property type="component" value="Chromosome"/>
</dbReference>
<dbReference type="SUPFAM" id="SSF81296">
    <property type="entry name" value="E set domains"/>
    <property type="match status" value="1"/>
</dbReference>
<keyword evidence="2" id="KW-0479">Metal-binding</keyword>
<dbReference type="InterPro" id="IPR014756">
    <property type="entry name" value="Ig_E-set"/>
</dbReference>
<evidence type="ECO:0000256" key="3">
    <source>
        <dbReference type="ARBA" id="ARBA00022729"/>
    </source>
</evidence>